<dbReference type="GeneID" id="55997112"/>
<organism evidence="5 6">
    <name type="scientific">Talaromyces rugulosus</name>
    <name type="common">Penicillium rugulosum</name>
    <dbReference type="NCBI Taxonomy" id="121627"/>
    <lineage>
        <taxon>Eukaryota</taxon>
        <taxon>Fungi</taxon>
        <taxon>Dikarya</taxon>
        <taxon>Ascomycota</taxon>
        <taxon>Pezizomycotina</taxon>
        <taxon>Eurotiomycetes</taxon>
        <taxon>Eurotiomycetidae</taxon>
        <taxon>Eurotiales</taxon>
        <taxon>Trichocomaceae</taxon>
        <taxon>Talaromyces</taxon>
        <taxon>Talaromyces sect. Islandici</taxon>
    </lineage>
</organism>
<dbReference type="InterPro" id="IPR051299">
    <property type="entry name" value="AB_hydrolase_lip/est"/>
</dbReference>
<feature type="domain" description="Fungal lipase-type" evidence="4">
    <location>
        <begin position="89"/>
        <end position="231"/>
    </location>
</feature>
<evidence type="ECO:0000256" key="1">
    <source>
        <dbReference type="ARBA" id="ARBA00022729"/>
    </source>
</evidence>
<dbReference type="SUPFAM" id="SSF53474">
    <property type="entry name" value="alpha/beta-Hydrolases"/>
    <property type="match status" value="1"/>
</dbReference>
<dbReference type="GO" id="GO:0006629">
    <property type="term" value="P:lipid metabolic process"/>
    <property type="evidence" value="ECO:0007669"/>
    <property type="project" value="InterPro"/>
</dbReference>
<dbReference type="AlphaFoldDB" id="A0A7H8R954"/>
<dbReference type="GO" id="GO:0016787">
    <property type="term" value="F:hydrolase activity"/>
    <property type="evidence" value="ECO:0007669"/>
    <property type="project" value="UniProtKB-KW"/>
</dbReference>
<dbReference type="PANTHER" id="PTHR46640:SF1">
    <property type="entry name" value="FUNGAL LIPASE-LIKE DOMAIN-CONTAINING PROTEIN-RELATED"/>
    <property type="match status" value="1"/>
</dbReference>
<proteinExistence type="predicted"/>
<dbReference type="Gene3D" id="3.40.50.1820">
    <property type="entry name" value="alpha/beta hydrolase"/>
    <property type="match status" value="1"/>
</dbReference>
<feature type="signal peptide" evidence="3">
    <location>
        <begin position="1"/>
        <end position="16"/>
    </location>
</feature>
<dbReference type="InterPro" id="IPR029058">
    <property type="entry name" value="AB_hydrolase_fold"/>
</dbReference>
<dbReference type="OrthoDB" id="426718at2759"/>
<evidence type="ECO:0000256" key="2">
    <source>
        <dbReference type="ARBA" id="ARBA00022801"/>
    </source>
</evidence>
<dbReference type="RefSeq" id="XP_035348642.1">
    <property type="nucleotide sequence ID" value="XM_035492749.1"/>
</dbReference>
<evidence type="ECO:0000259" key="4">
    <source>
        <dbReference type="Pfam" id="PF01764"/>
    </source>
</evidence>
<keyword evidence="2" id="KW-0378">Hydrolase</keyword>
<evidence type="ECO:0000256" key="3">
    <source>
        <dbReference type="SAM" id="SignalP"/>
    </source>
</evidence>
<name>A0A7H8R954_TALRU</name>
<reference evidence="6" key="1">
    <citation type="submission" date="2020-06" db="EMBL/GenBank/DDBJ databases">
        <title>A chromosome-scale genome assembly of Talaromyces rugulosus W13939.</title>
        <authorList>
            <person name="Wang B."/>
            <person name="Guo L."/>
            <person name="Ye K."/>
            <person name="Wang L."/>
        </authorList>
    </citation>
    <scope>NUCLEOTIDE SEQUENCE [LARGE SCALE GENOMIC DNA]</scope>
    <source>
        <strain evidence="6">W13939</strain>
    </source>
</reference>
<evidence type="ECO:0000313" key="6">
    <source>
        <dbReference type="Proteomes" id="UP000509510"/>
    </source>
</evidence>
<gene>
    <name evidence="5" type="ORF">TRUGW13939_09629</name>
</gene>
<dbReference type="EMBL" id="CP055902">
    <property type="protein sequence ID" value="QKX62468.1"/>
    <property type="molecule type" value="Genomic_DNA"/>
</dbReference>
<sequence length="289" mass="31076">MRLFIILALCASSVFSELVIRNEKTLVNDETYKKLVYYASFPIFTGAIGNGTACSHPENGAELVQYFSINSTDTQAALWKSTSTKELILSIPGTSGLQDIFTDLELSLVAYESPRVNCTGDCKVHQGLLNAWNSLEPAATKAISDSLRANPGYNTILSGHSLGAGIAGVAFASLKNGPYRLTEAYTYGQPRTGNQEFADYVDRISGASDAAPGCLYRVTHFNDGIPQLPPTLLGYRHSRTEYWESATVANESSTYQCDGQEPSDCNNSVFGLGSNAAHTSYAGFNVACA</sequence>
<dbReference type="Proteomes" id="UP000509510">
    <property type="component" value="Chromosome V"/>
</dbReference>
<dbReference type="InterPro" id="IPR002921">
    <property type="entry name" value="Fungal_lipase-type"/>
</dbReference>
<evidence type="ECO:0000313" key="5">
    <source>
        <dbReference type="EMBL" id="QKX62468.1"/>
    </source>
</evidence>
<keyword evidence="6" id="KW-1185">Reference proteome</keyword>
<dbReference type="KEGG" id="trg:TRUGW13939_09629"/>
<protein>
    <recommendedName>
        <fullName evidence="4">Fungal lipase-type domain-containing protein</fullName>
    </recommendedName>
</protein>
<dbReference type="Pfam" id="PF01764">
    <property type="entry name" value="Lipase_3"/>
    <property type="match status" value="1"/>
</dbReference>
<feature type="chain" id="PRO_5028911104" description="Fungal lipase-type domain-containing protein" evidence="3">
    <location>
        <begin position="17"/>
        <end position="289"/>
    </location>
</feature>
<keyword evidence="1 3" id="KW-0732">Signal</keyword>
<dbReference type="PANTHER" id="PTHR46640">
    <property type="entry name" value="TRIACYLGLYCEROL LIPASE, PUTATIVE (AFU_ORTHOLOGUE AFUA_6G06510)-RELATED"/>
    <property type="match status" value="1"/>
</dbReference>
<accession>A0A7H8R954</accession>
<dbReference type="CDD" id="cd00519">
    <property type="entry name" value="Lipase_3"/>
    <property type="match status" value="1"/>
</dbReference>